<evidence type="ECO:0000259" key="1">
    <source>
        <dbReference type="Pfam" id="PF02374"/>
    </source>
</evidence>
<dbReference type="RefSeq" id="WP_093341526.1">
    <property type="nucleotide sequence ID" value="NZ_FOUY01000010.1"/>
</dbReference>
<dbReference type="CDD" id="cd02035">
    <property type="entry name" value="ArsA"/>
    <property type="match status" value="1"/>
</dbReference>
<protein>
    <submittedName>
        <fullName evidence="2">Arsenite efflux ATP-binding protein ArsA</fullName>
    </submittedName>
</protein>
<dbReference type="Proteomes" id="UP000199614">
    <property type="component" value="Unassembled WGS sequence"/>
</dbReference>
<dbReference type="GO" id="GO:0005524">
    <property type="term" value="F:ATP binding"/>
    <property type="evidence" value="ECO:0007669"/>
    <property type="project" value="UniProtKB-KW"/>
</dbReference>
<dbReference type="InterPro" id="IPR027417">
    <property type="entry name" value="P-loop_NTPase"/>
</dbReference>
<evidence type="ECO:0000313" key="2">
    <source>
        <dbReference type="EMBL" id="SFN20600.1"/>
    </source>
</evidence>
<dbReference type="PANTHER" id="PTHR10803:SF26">
    <property type="entry name" value="ANION TRANSPORTER ATPASE-RELATED"/>
    <property type="match status" value="1"/>
</dbReference>
<keyword evidence="3" id="KW-1185">Reference proteome</keyword>
<dbReference type="Gene3D" id="3.40.50.300">
    <property type="entry name" value="P-loop containing nucleotide triphosphate hydrolases"/>
    <property type="match status" value="1"/>
</dbReference>
<dbReference type="EMBL" id="FOUY01000010">
    <property type="protein sequence ID" value="SFN20600.1"/>
    <property type="molecule type" value="Genomic_DNA"/>
</dbReference>
<dbReference type="InterPro" id="IPR025723">
    <property type="entry name" value="ArsA/GET3_ATPase-like"/>
</dbReference>
<name>A0A1I4X5F2_PSUAM</name>
<proteinExistence type="predicted"/>
<dbReference type="Pfam" id="PF02374">
    <property type="entry name" value="ArsA_ATPase"/>
    <property type="match status" value="1"/>
</dbReference>
<evidence type="ECO:0000313" key="3">
    <source>
        <dbReference type="Proteomes" id="UP000199614"/>
    </source>
</evidence>
<keyword evidence="2" id="KW-0547">Nucleotide-binding</keyword>
<sequence length="389" mass="41060">MSSSDTLEVDTLIDDPETRVIVCCGSGGVGKTTTSAALALRAAERGRQVVVLTIDPARRLAQALGVDELSNDPAPVPDAEGELAAMMLDMRRTFDEMVQGHAPPEKAQKIIENPFYQVISSSFSGTQEYMAMEKLGQLVAAGTWDLVVVDTPPSRSALDFLDAPQRMSRFLDGRMIKLLAAPARAGGRGLRKIVEAGFGLFARAVSTIIGGQMLQDASAFVQAFDTLFGGFADRAEKTYALLRSPGTAFLVVAAPEPDALREAAYFTDRLSAEDMPLAGLVLNRTHPVLAPVSAARARAAAEQVGGPGSQIAAAVLRLHADRVELHQREEHLLTRFSAAHPSVSVVRVPALAGDIADLDGLRRVGGLLAEGAVRGAEEPGATSRAQGAS</sequence>
<keyword evidence="2" id="KW-0067">ATP-binding</keyword>
<dbReference type="PANTHER" id="PTHR10803">
    <property type="entry name" value="ARSENICAL PUMP-DRIVING ATPASE ARSENITE-TRANSLOCATING ATPASE"/>
    <property type="match status" value="1"/>
</dbReference>
<dbReference type="OrthoDB" id="5490584at2"/>
<dbReference type="STRING" id="260086.SAMN05216207_101039"/>
<dbReference type="SUPFAM" id="SSF52540">
    <property type="entry name" value="P-loop containing nucleoside triphosphate hydrolases"/>
    <property type="match status" value="1"/>
</dbReference>
<organism evidence="2 3">
    <name type="scientific">Pseudonocardia ammonioxydans</name>
    <dbReference type="NCBI Taxonomy" id="260086"/>
    <lineage>
        <taxon>Bacteria</taxon>
        <taxon>Bacillati</taxon>
        <taxon>Actinomycetota</taxon>
        <taxon>Actinomycetes</taxon>
        <taxon>Pseudonocardiales</taxon>
        <taxon>Pseudonocardiaceae</taxon>
        <taxon>Pseudonocardia</taxon>
    </lineage>
</organism>
<accession>A0A1I4X5F2</accession>
<dbReference type="AlphaFoldDB" id="A0A1I4X5F2"/>
<dbReference type="GO" id="GO:0016887">
    <property type="term" value="F:ATP hydrolysis activity"/>
    <property type="evidence" value="ECO:0007669"/>
    <property type="project" value="InterPro"/>
</dbReference>
<reference evidence="2 3" key="1">
    <citation type="submission" date="2016-10" db="EMBL/GenBank/DDBJ databases">
        <authorList>
            <person name="de Groot N.N."/>
        </authorList>
    </citation>
    <scope>NUCLEOTIDE SEQUENCE [LARGE SCALE GENOMIC DNA]</scope>
    <source>
        <strain evidence="2 3">CGMCC 4.1877</strain>
    </source>
</reference>
<dbReference type="InterPro" id="IPR016300">
    <property type="entry name" value="ATPase_ArsA/GET3"/>
</dbReference>
<gene>
    <name evidence="2" type="ORF">SAMN05216207_101039</name>
</gene>
<feature type="domain" description="ArsA/GET3 Anion-transporting ATPase-like" evidence="1">
    <location>
        <begin position="18"/>
        <end position="285"/>
    </location>
</feature>